<evidence type="ECO:0000256" key="7">
    <source>
        <dbReference type="SAM" id="Phobius"/>
    </source>
</evidence>
<comment type="subcellular location">
    <subcellularLocation>
        <location evidence="1">Endoplasmic reticulum membrane</location>
        <topology evidence="1">Multi-pass membrane protein</topology>
    </subcellularLocation>
</comment>
<dbReference type="InterPro" id="IPR049941">
    <property type="entry name" value="LPLAT_7/PORCN-like"/>
</dbReference>
<dbReference type="GO" id="GO:0016746">
    <property type="term" value="F:acyltransferase activity"/>
    <property type="evidence" value="ECO:0007669"/>
    <property type="project" value="UniProtKB-KW"/>
</dbReference>
<feature type="transmembrane region" description="Helical" evidence="7">
    <location>
        <begin position="50"/>
        <end position="67"/>
    </location>
</feature>
<dbReference type="OMA" id="DGHRINQ"/>
<feature type="transmembrane region" description="Helical" evidence="7">
    <location>
        <begin position="24"/>
        <end position="41"/>
    </location>
</feature>
<dbReference type="InterPro" id="IPR004299">
    <property type="entry name" value="MBOAT_fam"/>
</dbReference>
<dbReference type="Proteomes" id="UP000007875">
    <property type="component" value="Unassembled WGS sequence"/>
</dbReference>
<protein>
    <submittedName>
        <fullName evidence="8">Uncharacterized protein</fullName>
    </submittedName>
</protein>
<name>H2YG28_CIOSA</name>
<dbReference type="GO" id="GO:0005789">
    <property type="term" value="C:endoplasmic reticulum membrane"/>
    <property type="evidence" value="ECO:0007669"/>
    <property type="project" value="UniProtKB-SubCell"/>
</dbReference>
<dbReference type="eggNOG" id="KOG2704">
    <property type="taxonomic scope" value="Eukaryota"/>
</dbReference>
<reference evidence="9" key="1">
    <citation type="submission" date="2003-08" db="EMBL/GenBank/DDBJ databases">
        <authorList>
            <person name="Birren B."/>
            <person name="Nusbaum C."/>
            <person name="Abebe A."/>
            <person name="Abouelleil A."/>
            <person name="Adekoya E."/>
            <person name="Ait-zahra M."/>
            <person name="Allen N."/>
            <person name="Allen T."/>
            <person name="An P."/>
            <person name="Anderson M."/>
            <person name="Anderson S."/>
            <person name="Arachchi H."/>
            <person name="Armbruster J."/>
            <person name="Bachantsang P."/>
            <person name="Baldwin J."/>
            <person name="Barry A."/>
            <person name="Bayul T."/>
            <person name="Blitshsteyn B."/>
            <person name="Bloom T."/>
            <person name="Blye J."/>
            <person name="Boguslavskiy L."/>
            <person name="Borowsky M."/>
            <person name="Boukhgalter B."/>
            <person name="Brunache A."/>
            <person name="Butler J."/>
            <person name="Calixte N."/>
            <person name="Calvo S."/>
            <person name="Camarata J."/>
            <person name="Campo K."/>
            <person name="Chang J."/>
            <person name="Cheshatsang Y."/>
            <person name="Citroen M."/>
            <person name="Collymore A."/>
            <person name="Considine T."/>
            <person name="Cook A."/>
            <person name="Cooke P."/>
            <person name="Corum B."/>
            <person name="Cuomo C."/>
            <person name="David R."/>
            <person name="Dawoe T."/>
            <person name="Degray S."/>
            <person name="Dodge S."/>
            <person name="Dooley K."/>
            <person name="Dorje P."/>
            <person name="Dorjee K."/>
            <person name="Dorris L."/>
            <person name="Duffey N."/>
            <person name="Dupes A."/>
            <person name="Elkins T."/>
            <person name="Engels R."/>
            <person name="Erickson J."/>
            <person name="Farina A."/>
            <person name="Faro S."/>
            <person name="Ferreira P."/>
            <person name="Fischer H."/>
            <person name="Fitzgerald M."/>
            <person name="Foley K."/>
            <person name="Gage D."/>
            <person name="Galagan J."/>
            <person name="Gearin G."/>
            <person name="Gnerre S."/>
            <person name="Gnirke A."/>
            <person name="Goyette A."/>
            <person name="Graham J."/>
            <person name="Grandbois E."/>
            <person name="Gyaltsen K."/>
            <person name="Hafez N."/>
            <person name="Hagopian D."/>
            <person name="Hagos B."/>
            <person name="Hall J."/>
            <person name="Hatcher B."/>
            <person name="Heller A."/>
            <person name="Higgins H."/>
            <person name="Honan T."/>
            <person name="Horn A."/>
            <person name="Houde N."/>
            <person name="Hughes L."/>
            <person name="Hulme W."/>
            <person name="Husby E."/>
            <person name="Iliev I."/>
            <person name="Jaffe D."/>
            <person name="Jones C."/>
            <person name="Kamal M."/>
            <person name="Kamat A."/>
            <person name="Kamvysselis M."/>
            <person name="Karlsson E."/>
            <person name="Kells C."/>
            <person name="Kieu A."/>
            <person name="Kisner P."/>
            <person name="Kodira C."/>
            <person name="Kulbokas E."/>
            <person name="Labutti K."/>
            <person name="Lama D."/>
            <person name="Landers T."/>
            <person name="Leger J."/>
            <person name="Levine S."/>
            <person name="Lewis D."/>
            <person name="Lewis T."/>
            <person name="Lindblad-toh K."/>
            <person name="Liu X."/>
            <person name="Lokyitsang T."/>
            <person name="Lokyitsang Y."/>
            <person name="Lucien O."/>
            <person name="Lui A."/>
            <person name="Ma L.J."/>
            <person name="Mabbitt R."/>
            <person name="Macdonald J."/>
            <person name="Maclean C."/>
            <person name="Major J."/>
            <person name="Manning J."/>
            <person name="Marabella R."/>
            <person name="Maru K."/>
            <person name="Matthews C."/>
            <person name="Mauceli E."/>
            <person name="Mccarthy M."/>
            <person name="Mcdonough S."/>
            <person name="Mcghee T."/>
            <person name="Meldrim J."/>
            <person name="Meneus L."/>
            <person name="Mesirov J."/>
            <person name="Mihalev A."/>
            <person name="Mihova T."/>
            <person name="Mikkelsen T."/>
            <person name="Mlenga V."/>
            <person name="Moru K."/>
            <person name="Mozes J."/>
            <person name="Mulrain L."/>
            <person name="Munson G."/>
            <person name="Naylor J."/>
            <person name="Newes C."/>
            <person name="Nguyen C."/>
            <person name="Nguyen N."/>
            <person name="Nguyen T."/>
            <person name="Nicol R."/>
            <person name="Nielsen C."/>
            <person name="Nizzari M."/>
            <person name="Norbu C."/>
            <person name="Norbu N."/>
            <person name="O'donnell P."/>
            <person name="Okoawo O."/>
            <person name="O'leary S."/>
            <person name="Omotosho B."/>
            <person name="O'neill K."/>
            <person name="Osman S."/>
            <person name="Parker S."/>
            <person name="Perrin D."/>
            <person name="Phunkhang P."/>
            <person name="Piqani B."/>
            <person name="Purcell S."/>
            <person name="Rachupka T."/>
            <person name="Ramasamy U."/>
            <person name="Rameau R."/>
            <person name="Ray V."/>
            <person name="Raymond C."/>
            <person name="Retta R."/>
            <person name="Richardson S."/>
            <person name="Rise C."/>
            <person name="Rodriguez J."/>
            <person name="Rogers J."/>
            <person name="Rogov P."/>
            <person name="Rutman M."/>
            <person name="Schupbach R."/>
            <person name="Seaman C."/>
            <person name="Settipalli S."/>
            <person name="Sharpe T."/>
            <person name="Sheridan J."/>
            <person name="Sherpa N."/>
            <person name="Shi J."/>
            <person name="Smirnov S."/>
            <person name="Smith C."/>
            <person name="Sougnez C."/>
            <person name="Spencer B."/>
            <person name="Stalker J."/>
            <person name="Stange-thomann N."/>
            <person name="Stavropoulos S."/>
            <person name="Stetson K."/>
            <person name="Stone C."/>
            <person name="Stone S."/>
            <person name="Stubbs M."/>
            <person name="Talamas J."/>
            <person name="Tchuinga P."/>
            <person name="Tenzing P."/>
            <person name="Tesfaye S."/>
            <person name="Theodore J."/>
            <person name="Thoulutsang Y."/>
            <person name="Topham K."/>
            <person name="Towey S."/>
            <person name="Tsamla T."/>
            <person name="Tsomo N."/>
            <person name="Vallee D."/>
            <person name="Vassiliev H."/>
            <person name="Venkataraman V."/>
            <person name="Vinson J."/>
            <person name="Vo A."/>
            <person name="Wade C."/>
            <person name="Wang S."/>
            <person name="Wangchuk T."/>
            <person name="Wangdi T."/>
            <person name="Whittaker C."/>
            <person name="Wilkinson J."/>
            <person name="Wu Y."/>
            <person name="Wyman D."/>
            <person name="Yadav S."/>
            <person name="Yang S."/>
            <person name="Yang X."/>
            <person name="Yeager S."/>
            <person name="Yee E."/>
            <person name="Young G."/>
            <person name="Zainoun J."/>
            <person name="Zembeck L."/>
            <person name="Zimmer A."/>
            <person name="Zody M."/>
            <person name="Lander E."/>
        </authorList>
    </citation>
    <scope>NUCLEOTIDE SEQUENCE [LARGE SCALE GENOMIC DNA]</scope>
</reference>
<evidence type="ECO:0000313" key="8">
    <source>
        <dbReference type="Ensembl" id="ENSCSAVP00000004277.1"/>
    </source>
</evidence>
<evidence type="ECO:0000256" key="6">
    <source>
        <dbReference type="ARBA" id="ARBA00023315"/>
    </source>
</evidence>
<dbReference type="Ensembl" id="ENSCSAVT00000004340.1">
    <property type="protein sequence ID" value="ENSCSAVP00000004277.1"/>
    <property type="gene ID" value="ENSCSAVG00000002529.1"/>
</dbReference>
<feature type="transmembrane region" description="Helical" evidence="7">
    <location>
        <begin position="221"/>
        <end position="241"/>
    </location>
</feature>
<feature type="transmembrane region" description="Helical" evidence="7">
    <location>
        <begin position="179"/>
        <end position="200"/>
    </location>
</feature>
<keyword evidence="3 7" id="KW-0812">Transmembrane</keyword>
<keyword evidence="2" id="KW-0808">Transferase</keyword>
<dbReference type="PANTHER" id="PTHR13906:SF4">
    <property type="entry name" value="LYSOPHOSPHOLIPID ACYLTRANSFERASE 6"/>
    <property type="match status" value="1"/>
</dbReference>
<evidence type="ECO:0000256" key="4">
    <source>
        <dbReference type="ARBA" id="ARBA00022989"/>
    </source>
</evidence>
<organism evidence="8 9">
    <name type="scientific">Ciona savignyi</name>
    <name type="common">Pacific transparent sea squirt</name>
    <dbReference type="NCBI Taxonomy" id="51511"/>
    <lineage>
        <taxon>Eukaryota</taxon>
        <taxon>Metazoa</taxon>
        <taxon>Chordata</taxon>
        <taxon>Tunicata</taxon>
        <taxon>Ascidiacea</taxon>
        <taxon>Phlebobranchia</taxon>
        <taxon>Cionidae</taxon>
        <taxon>Ciona</taxon>
    </lineage>
</organism>
<dbReference type="AlphaFoldDB" id="H2YG28"/>
<evidence type="ECO:0000256" key="5">
    <source>
        <dbReference type="ARBA" id="ARBA00023136"/>
    </source>
</evidence>
<reference evidence="8" key="2">
    <citation type="submission" date="2025-08" db="UniProtKB">
        <authorList>
            <consortium name="Ensembl"/>
        </authorList>
    </citation>
    <scope>IDENTIFICATION</scope>
</reference>
<dbReference type="PANTHER" id="PTHR13906">
    <property type="entry name" value="PORCUPINE"/>
    <property type="match status" value="1"/>
</dbReference>
<evidence type="ECO:0000256" key="2">
    <source>
        <dbReference type="ARBA" id="ARBA00022679"/>
    </source>
</evidence>
<dbReference type="GeneTree" id="ENSGT01030000234564"/>
<evidence type="ECO:0000256" key="3">
    <source>
        <dbReference type="ARBA" id="ARBA00022692"/>
    </source>
</evidence>
<evidence type="ECO:0000256" key="1">
    <source>
        <dbReference type="ARBA" id="ARBA00004477"/>
    </source>
</evidence>
<feature type="transmembrane region" description="Helical" evidence="7">
    <location>
        <begin position="101"/>
        <end position="125"/>
    </location>
</feature>
<proteinExistence type="predicted"/>
<dbReference type="GO" id="GO:0030258">
    <property type="term" value="P:lipid modification"/>
    <property type="evidence" value="ECO:0007669"/>
    <property type="project" value="TreeGrafter"/>
</dbReference>
<evidence type="ECO:0000313" key="9">
    <source>
        <dbReference type="Proteomes" id="UP000007875"/>
    </source>
</evidence>
<dbReference type="STRING" id="51511.ENSCSAVP00000004277"/>
<sequence>MNIILTPLSQVLFFITGVEVQADQLIFLSTLFISLIGSFAYKHFLQPSSVPLEVQLLLTSLFGIWIFYLNWGWYIWVPLFDVVGSYLIVRWTSPLVSHKYVFLFTMSVLSACHLHTLYLFMYGVAGDTSADYTSPMMVITQRLTSLSFSIADGFTRNPDSLSDNQKQHAVRKIPSFIEYFSYSFCFLGIMAGPLVFYNYFMECMKGGKEQKQAPSALVPVVMKWLVGVGFISCYVVGGRYFPALRNA</sequence>
<dbReference type="InParanoid" id="H2YG28"/>
<dbReference type="FunCoup" id="H2YG28">
    <property type="interactions" value="6"/>
</dbReference>
<keyword evidence="4 7" id="KW-1133">Transmembrane helix</keyword>
<keyword evidence="5 7" id="KW-0472">Membrane</keyword>
<keyword evidence="9" id="KW-1185">Reference proteome</keyword>
<dbReference type="Pfam" id="PF03062">
    <property type="entry name" value="MBOAT"/>
    <property type="match status" value="1"/>
</dbReference>
<keyword evidence="6" id="KW-0012">Acyltransferase</keyword>
<accession>H2YG28</accession>
<dbReference type="HOGENOM" id="CLU_011340_3_0_1"/>
<reference evidence="8" key="3">
    <citation type="submission" date="2025-09" db="UniProtKB">
        <authorList>
            <consortium name="Ensembl"/>
        </authorList>
    </citation>
    <scope>IDENTIFICATION</scope>
</reference>